<dbReference type="PROSITE" id="PS51257">
    <property type="entry name" value="PROKAR_LIPOPROTEIN"/>
    <property type="match status" value="1"/>
</dbReference>
<evidence type="ECO:0008006" key="4">
    <source>
        <dbReference type="Google" id="ProtNLM"/>
    </source>
</evidence>
<evidence type="ECO:0000256" key="1">
    <source>
        <dbReference type="SAM" id="SignalP"/>
    </source>
</evidence>
<reference evidence="2" key="1">
    <citation type="submission" date="2021-12" db="EMBL/GenBank/DDBJ databases">
        <title>Comparative genomics, transcriptomics and evolutionary studies reveal genomic signatures of adaptation to plant cell wall in hemibiotrophic fungi.</title>
        <authorList>
            <consortium name="DOE Joint Genome Institute"/>
            <person name="Baroncelli R."/>
            <person name="Diaz J.F."/>
            <person name="Benocci T."/>
            <person name="Peng M."/>
            <person name="Battaglia E."/>
            <person name="Haridas S."/>
            <person name="Andreopoulos W."/>
            <person name="Labutti K."/>
            <person name="Pangilinan J."/>
            <person name="Floch G.L."/>
            <person name="Makela M.R."/>
            <person name="Henrissat B."/>
            <person name="Grigoriev I.V."/>
            <person name="Crouch J.A."/>
            <person name="De Vries R.P."/>
            <person name="Sukno S.A."/>
            <person name="Thon M.R."/>
        </authorList>
    </citation>
    <scope>NUCLEOTIDE SEQUENCE</scope>
    <source>
        <strain evidence="2">CBS 112980</strain>
    </source>
</reference>
<sequence>MKATLLASALAGFTLIGQTTAGAGATVYACVYFATKPTTPIQMNFSVENAQTHCMNNQGNDVSMTITSAPVTCVSVGYVEQKSSSSGGDTCATDKSYWALSYTSPNTGYSGSMLSRWSGHDMSLSSASGKTQFCGSSAPCGQTEVTWSGTGTIYLRLYWVYSQLKNQKP</sequence>
<organism evidence="2 3">
    <name type="scientific">Glomerella acutata</name>
    <name type="common">Colletotrichum acutatum</name>
    <dbReference type="NCBI Taxonomy" id="27357"/>
    <lineage>
        <taxon>Eukaryota</taxon>
        <taxon>Fungi</taxon>
        <taxon>Dikarya</taxon>
        <taxon>Ascomycota</taxon>
        <taxon>Pezizomycotina</taxon>
        <taxon>Sordariomycetes</taxon>
        <taxon>Hypocreomycetidae</taxon>
        <taxon>Glomerellales</taxon>
        <taxon>Glomerellaceae</taxon>
        <taxon>Colletotrichum</taxon>
        <taxon>Colletotrichum acutatum species complex</taxon>
    </lineage>
</organism>
<dbReference type="EMBL" id="JAHMHS010000010">
    <property type="protein sequence ID" value="KAK1729744.1"/>
    <property type="molecule type" value="Genomic_DNA"/>
</dbReference>
<evidence type="ECO:0000313" key="3">
    <source>
        <dbReference type="Proteomes" id="UP001244207"/>
    </source>
</evidence>
<name>A0AAD9D0R6_GLOAC</name>
<keyword evidence="3" id="KW-1185">Reference proteome</keyword>
<feature type="chain" id="PRO_5042045014" description="AA1-like domain-containing protein" evidence="1">
    <location>
        <begin position="22"/>
        <end position="169"/>
    </location>
</feature>
<keyword evidence="1" id="KW-0732">Signal</keyword>
<feature type="signal peptide" evidence="1">
    <location>
        <begin position="1"/>
        <end position="21"/>
    </location>
</feature>
<dbReference type="Proteomes" id="UP001244207">
    <property type="component" value="Unassembled WGS sequence"/>
</dbReference>
<dbReference type="RefSeq" id="XP_060369799.1">
    <property type="nucleotide sequence ID" value="XM_060510110.1"/>
</dbReference>
<evidence type="ECO:0000313" key="2">
    <source>
        <dbReference type="EMBL" id="KAK1729744.1"/>
    </source>
</evidence>
<comment type="caution">
    <text evidence="2">The sequence shown here is derived from an EMBL/GenBank/DDBJ whole genome shotgun (WGS) entry which is preliminary data.</text>
</comment>
<gene>
    <name evidence="2" type="ORF">BDZ83DRAFT_647674</name>
</gene>
<dbReference type="AlphaFoldDB" id="A0AAD9D0R6"/>
<accession>A0AAD9D0R6</accession>
<proteinExistence type="predicted"/>
<protein>
    <recommendedName>
        <fullName evidence="4">AA1-like domain-containing protein</fullName>
    </recommendedName>
</protein>
<dbReference type="GeneID" id="85394009"/>